<evidence type="ECO:0000313" key="10">
    <source>
        <dbReference type="EMBL" id="OGI66927.1"/>
    </source>
</evidence>
<dbReference type="Pfam" id="PF00069">
    <property type="entry name" value="Pkinase"/>
    <property type="match status" value="1"/>
</dbReference>
<evidence type="ECO:0000256" key="1">
    <source>
        <dbReference type="ARBA" id="ARBA00012513"/>
    </source>
</evidence>
<dbReference type="PROSITE" id="PS00108">
    <property type="entry name" value="PROTEIN_KINASE_ST"/>
    <property type="match status" value="1"/>
</dbReference>
<evidence type="ECO:0000259" key="9">
    <source>
        <dbReference type="PROSITE" id="PS50011"/>
    </source>
</evidence>
<keyword evidence="6 7" id="KW-0067">ATP-binding</keyword>
<dbReference type="PANTHER" id="PTHR43289:SF6">
    <property type="entry name" value="SERINE_THREONINE-PROTEIN KINASE NEKL-3"/>
    <property type="match status" value="1"/>
</dbReference>
<dbReference type="InterPro" id="IPR011009">
    <property type="entry name" value="Kinase-like_dom_sf"/>
</dbReference>
<dbReference type="PROSITE" id="PS50011">
    <property type="entry name" value="PROTEIN_KINASE_DOM"/>
    <property type="match status" value="1"/>
</dbReference>
<proteinExistence type="predicted"/>
<keyword evidence="3" id="KW-0808">Transferase</keyword>
<dbReference type="EC" id="2.7.11.1" evidence="1"/>
<evidence type="ECO:0000256" key="7">
    <source>
        <dbReference type="PROSITE-ProRule" id="PRU10141"/>
    </source>
</evidence>
<dbReference type="GO" id="GO:0005524">
    <property type="term" value="F:ATP binding"/>
    <property type="evidence" value="ECO:0007669"/>
    <property type="project" value="UniProtKB-UniRule"/>
</dbReference>
<protein>
    <recommendedName>
        <fullName evidence="1">non-specific serine/threonine protein kinase</fullName>
        <ecNumber evidence="1">2.7.11.1</ecNumber>
    </recommendedName>
</protein>
<dbReference type="InterPro" id="IPR008271">
    <property type="entry name" value="Ser/Thr_kinase_AS"/>
</dbReference>
<evidence type="ECO:0000256" key="6">
    <source>
        <dbReference type="ARBA" id="ARBA00022840"/>
    </source>
</evidence>
<evidence type="ECO:0000256" key="3">
    <source>
        <dbReference type="ARBA" id="ARBA00022679"/>
    </source>
</evidence>
<accession>A0A1F6VB99</accession>
<reference evidence="10 11" key="1">
    <citation type="journal article" date="2016" name="Nat. Commun.">
        <title>Thousands of microbial genomes shed light on interconnected biogeochemical processes in an aquifer system.</title>
        <authorList>
            <person name="Anantharaman K."/>
            <person name="Brown C.T."/>
            <person name="Hug L.A."/>
            <person name="Sharon I."/>
            <person name="Castelle C.J."/>
            <person name="Probst A.J."/>
            <person name="Thomas B.C."/>
            <person name="Singh A."/>
            <person name="Wilkins M.J."/>
            <person name="Karaoz U."/>
            <person name="Brodie E.L."/>
            <person name="Williams K.H."/>
            <person name="Hubbard S.S."/>
            <person name="Banfield J.F."/>
        </authorList>
    </citation>
    <scope>NUCLEOTIDE SEQUENCE [LARGE SCALE GENOMIC DNA]</scope>
</reference>
<dbReference type="GO" id="GO:0004674">
    <property type="term" value="F:protein serine/threonine kinase activity"/>
    <property type="evidence" value="ECO:0007669"/>
    <property type="project" value="UniProtKB-KW"/>
</dbReference>
<evidence type="ECO:0000256" key="5">
    <source>
        <dbReference type="ARBA" id="ARBA00022777"/>
    </source>
</evidence>
<keyword evidence="4 7" id="KW-0547">Nucleotide-binding</keyword>
<evidence type="ECO:0000313" key="11">
    <source>
        <dbReference type="Proteomes" id="UP000179076"/>
    </source>
</evidence>
<dbReference type="SMART" id="SM01080">
    <property type="entry name" value="CHASE2"/>
    <property type="match status" value="1"/>
</dbReference>
<keyword evidence="5" id="KW-0418">Kinase</keyword>
<dbReference type="Gene3D" id="3.30.200.20">
    <property type="entry name" value="Phosphorylase Kinase, domain 1"/>
    <property type="match status" value="1"/>
</dbReference>
<keyword evidence="8" id="KW-0472">Membrane</keyword>
<comment type="caution">
    <text evidence="10">The sequence shown here is derived from an EMBL/GenBank/DDBJ whole genome shotgun (WGS) entry which is preliminary data.</text>
</comment>
<keyword evidence="8" id="KW-0812">Transmembrane</keyword>
<dbReference type="AlphaFoldDB" id="A0A1F6VB99"/>
<dbReference type="FunFam" id="1.10.510.10:FF:000021">
    <property type="entry name" value="Serine/threonine protein kinase"/>
    <property type="match status" value="1"/>
</dbReference>
<dbReference type="CDD" id="cd14014">
    <property type="entry name" value="STKc_PknB_like"/>
    <property type="match status" value="1"/>
</dbReference>
<organism evidence="10 11">
    <name type="scientific">Candidatus Muproteobacteria bacterium RBG_16_60_9</name>
    <dbReference type="NCBI Taxonomy" id="1817755"/>
    <lineage>
        <taxon>Bacteria</taxon>
        <taxon>Pseudomonadati</taxon>
        <taxon>Pseudomonadota</taxon>
        <taxon>Candidatus Muproteobacteria</taxon>
    </lineage>
</organism>
<dbReference type="PROSITE" id="PS00107">
    <property type="entry name" value="PROTEIN_KINASE_ATP"/>
    <property type="match status" value="1"/>
</dbReference>
<name>A0A1F6VB99_9PROT</name>
<dbReference type="Pfam" id="PF05226">
    <property type="entry name" value="CHASE2"/>
    <property type="match status" value="1"/>
</dbReference>
<dbReference type="SMART" id="SM00220">
    <property type="entry name" value="S_TKc"/>
    <property type="match status" value="1"/>
</dbReference>
<evidence type="ECO:0000256" key="2">
    <source>
        <dbReference type="ARBA" id="ARBA00022527"/>
    </source>
</evidence>
<dbReference type="Gene3D" id="1.10.510.10">
    <property type="entry name" value="Transferase(Phosphotransferase) domain 1"/>
    <property type="match status" value="1"/>
</dbReference>
<dbReference type="InterPro" id="IPR007890">
    <property type="entry name" value="CHASE2"/>
</dbReference>
<dbReference type="PANTHER" id="PTHR43289">
    <property type="entry name" value="MITOGEN-ACTIVATED PROTEIN KINASE KINASE KINASE 20-RELATED"/>
    <property type="match status" value="1"/>
</dbReference>
<dbReference type="SUPFAM" id="SSF56112">
    <property type="entry name" value="Protein kinase-like (PK-like)"/>
    <property type="match status" value="1"/>
</dbReference>
<sequence>MRKPGYYREDWFIALLVGIALGAAVLANSVWIERLELLAYDTGVKLTHRTPGAAAEIVIIAIDDPSIQAIGPWPWPRNILAQALDRLADTKPRAVGMLLDLTQPQADRGLAALRVVRDKLTAIAPPSPELNELRELLARTETELDADAALAQAFAKTPQLFLPMLVDVAEQNGAAAAAAPAYLQRHGLINAIPPVDEITLPHRIKNLRPPLEQFARHAGGIGHLRARIDPDGGARAIYTVLEHDGQFFASLPLLLAASSLGFDSRGIEFDIGSGIRVGKLFVPTDAAGRTDIGLYSPSAGKTQAFAIYSFNDLRNGAVASSAFTNKVVLIGLSAQNIGTNSPTAFMQPEWTANAVASVLNQDFYTRPSWAALTEIGMLLVVLLYLMFALPRLSANSAALVTLLLFVGLFGAEQFLMVSEKTWLRTAAPALLLLAGHLAIAAKRFIFGERQRSEAESDSVHNYRMLGLTFQSQGQFDMALDKFRKLPVDDSVLDLIYPLALDFERKRQFHKAGAAYDYILQHDSSFRDCVERRKRASQGDQAMSLGTLIIDGTEKPTLGRYHIEKEIGRGAMGIVYLGRDPKINRQVAIKTMALDQEFEPAAREGARERFFREAETAGRLHHPNIVTIYDAGEDHELAYIAMEYLEGKELATYLEPKKQLAFDWILNIAIPIVDALAYAHRNDVVHRDIKPHNIFFNEASGGVKVMDFGIARIAAANRTQTGLVLGTPSYMSPEQISGKRVDGRSDLFSFGAMLFELVTGDTPFDGDSFAALTHQIINGPTPDIRKLRADTPPRLIAIIKRLLQKKLTKRYQSAEDLKRDLEQCRDELAEWA</sequence>
<feature type="binding site" evidence="7">
    <location>
        <position position="589"/>
    </location>
    <ligand>
        <name>ATP</name>
        <dbReference type="ChEBI" id="CHEBI:30616"/>
    </ligand>
</feature>
<evidence type="ECO:0000256" key="4">
    <source>
        <dbReference type="ARBA" id="ARBA00022741"/>
    </source>
</evidence>
<dbReference type="InterPro" id="IPR000719">
    <property type="entry name" value="Prot_kinase_dom"/>
</dbReference>
<dbReference type="InterPro" id="IPR017441">
    <property type="entry name" value="Protein_kinase_ATP_BS"/>
</dbReference>
<feature type="transmembrane region" description="Helical" evidence="8">
    <location>
        <begin position="369"/>
        <end position="389"/>
    </location>
</feature>
<evidence type="ECO:0000256" key="8">
    <source>
        <dbReference type="SAM" id="Phobius"/>
    </source>
</evidence>
<dbReference type="Proteomes" id="UP000179076">
    <property type="component" value="Unassembled WGS sequence"/>
</dbReference>
<keyword evidence="8" id="KW-1133">Transmembrane helix</keyword>
<keyword evidence="2" id="KW-0723">Serine/threonine-protein kinase</keyword>
<feature type="transmembrane region" description="Helical" evidence="8">
    <location>
        <begin position="396"/>
        <end position="416"/>
    </location>
</feature>
<gene>
    <name evidence="10" type="ORF">A2W18_09160</name>
</gene>
<dbReference type="EMBL" id="MFSP01000073">
    <property type="protein sequence ID" value="OGI66927.1"/>
    <property type="molecule type" value="Genomic_DNA"/>
</dbReference>
<feature type="domain" description="Protein kinase" evidence="9">
    <location>
        <begin position="560"/>
        <end position="827"/>
    </location>
</feature>